<dbReference type="Pfam" id="PF00999">
    <property type="entry name" value="Na_H_Exchanger"/>
    <property type="match status" value="1"/>
</dbReference>
<proteinExistence type="predicted"/>
<feature type="transmembrane region" description="Helical" evidence="11">
    <location>
        <begin position="362"/>
        <end position="382"/>
    </location>
</feature>
<evidence type="ECO:0000256" key="7">
    <source>
        <dbReference type="ARBA" id="ARBA00023053"/>
    </source>
</evidence>
<evidence type="ECO:0000256" key="11">
    <source>
        <dbReference type="SAM" id="Phobius"/>
    </source>
</evidence>
<evidence type="ECO:0000259" key="12">
    <source>
        <dbReference type="Pfam" id="PF00999"/>
    </source>
</evidence>
<keyword evidence="4" id="KW-1003">Cell membrane</keyword>
<dbReference type="Gene3D" id="6.10.140.1330">
    <property type="match status" value="1"/>
</dbReference>
<keyword evidence="10" id="KW-0739">Sodium transport</keyword>
<feature type="transmembrane region" description="Helical" evidence="11">
    <location>
        <begin position="394"/>
        <end position="414"/>
    </location>
</feature>
<evidence type="ECO:0000256" key="10">
    <source>
        <dbReference type="ARBA" id="ARBA00023201"/>
    </source>
</evidence>
<reference evidence="13" key="1">
    <citation type="submission" date="2018-05" db="EMBL/GenBank/DDBJ databases">
        <authorList>
            <person name="Lanie J.A."/>
            <person name="Ng W.-L."/>
            <person name="Kazmierczak K.M."/>
            <person name="Andrzejewski T.M."/>
            <person name="Davidsen T.M."/>
            <person name="Wayne K.J."/>
            <person name="Tettelin H."/>
            <person name="Glass J.I."/>
            <person name="Rusch D."/>
            <person name="Podicherti R."/>
            <person name="Tsui H.-C.T."/>
            <person name="Winkler M.E."/>
        </authorList>
    </citation>
    <scope>NUCLEOTIDE SEQUENCE</scope>
</reference>
<evidence type="ECO:0000256" key="1">
    <source>
        <dbReference type="ARBA" id="ARBA00004651"/>
    </source>
</evidence>
<dbReference type="InterPro" id="IPR006153">
    <property type="entry name" value="Cation/H_exchanger_TM"/>
</dbReference>
<feature type="domain" description="Cation/H+ exchanger transmembrane" evidence="12">
    <location>
        <begin position="15"/>
        <end position="415"/>
    </location>
</feature>
<dbReference type="AlphaFoldDB" id="A0A381R9A6"/>
<feature type="transmembrane region" description="Helical" evidence="11">
    <location>
        <begin position="242"/>
        <end position="261"/>
    </location>
</feature>
<accession>A0A381R9A6</accession>
<evidence type="ECO:0000256" key="4">
    <source>
        <dbReference type="ARBA" id="ARBA00022475"/>
    </source>
</evidence>
<dbReference type="GO" id="GO:0015385">
    <property type="term" value="F:sodium:proton antiporter activity"/>
    <property type="evidence" value="ECO:0007669"/>
    <property type="project" value="InterPro"/>
</dbReference>
<feature type="transmembrane region" description="Helical" evidence="11">
    <location>
        <begin position="75"/>
        <end position="92"/>
    </location>
</feature>
<sequence length="419" mass="43994">VSLTSLFNLIALVVTLAAVCGWVNHKWFRLPHTIGLVVIALGVSFAALFLDAVVPSLGLEASVRDTLTQIDFHDTLMTGLLGFLLFAGALHVDLEHLASRRWAIGTLATVGVVLSTALIALATYALSGLAGLAVPLPYCFVFGALISPTDPIAVLGILKKTQVPETLEAKIAGESLFNDGIGVVLFTIVVAVATGGDGHGAELTTGGVARLFVTEVVGGLVLGLVAGYVAYRAMRAIDEHNLEVLITLALVMGAYALALRFHLSGPIAMVVAGLFIGNHGTQFAMSEGTCDHVEKFWSLLDEILNSLLFLAIGFEVFALTFTPAMAWIAAGAIPLVLAVRFVSVSVPVLALRRWQEFTPGAIPVLTWGGLRGGISVALALSLPPSPVRDQILAATYGVVVFSIIVQGLTVERVVEATVK</sequence>
<keyword evidence="3" id="KW-0050">Antiport</keyword>
<feature type="non-terminal residue" evidence="13">
    <location>
        <position position="1"/>
    </location>
</feature>
<feature type="transmembrane region" description="Helical" evidence="11">
    <location>
        <begin position="324"/>
        <end position="350"/>
    </location>
</feature>
<feature type="transmembrane region" description="Helical" evidence="11">
    <location>
        <begin position="6"/>
        <end position="24"/>
    </location>
</feature>
<feature type="transmembrane region" description="Helical" evidence="11">
    <location>
        <begin position="36"/>
        <end position="55"/>
    </location>
</feature>
<evidence type="ECO:0000256" key="6">
    <source>
        <dbReference type="ARBA" id="ARBA00022989"/>
    </source>
</evidence>
<dbReference type="PANTHER" id="PTHR10110">
    <property type="entry name" value="SODIUM/HYDROGEN EXCHANGER"/>
    <property type="match status" value="1"/>
</dbReference>
<comment type="subcellular location">
    <subcellularLocation>
        <location evidence="1">Cell membrane</location>
        <topology evidence="1">Multi-pass membrane protein</topology>
    </subcellularLocation>
</comment>
<dbReference type="GO" id="GO:0015386">
    <property type="term" value="F:potassium:proton antiporter activity"/>
    <property type="evidence" value="ECO:0007669"/>
    <property type="project" value="TreeGrafter"/>
</dbReference>
<gene>
    <name evidence="13" type="ORF">METZ01_LOCUS38907</name>
</gene>
<feature type="transmembrane region" description="Helical" evidence="11">
    <location>
        <begin position="132"/>
        <end position="155"/>
    </location>
</feature>
<name>A0A381R9A6_9ZZZZ</name>
<evidence type="ECO:0000256" key="9">
    <source>
        <dbReference type="ARBA" id="ARBA00023136"/>
    </source>
</evidence>
<feature type="transmembrane region" description="Helical" evidence="11">
    <location>
        <begin position="208"/>
        <end position="230"/>
    </location>
</feature>
<dbReference type="GO" id="GO:0098719">
    <property type="term" value="P:sodium ion import across plasma membrane"/>
    <property type="evidence" value="ECO:0007669"/>
    <property type="project" value="TreeGrafter"/>
</dbReference>
<evidence type="ECO:0000313" key="13">
    <source>
        <dbReference type="EMBL" id="SUZ86053.1"/>
    </source>
</evidence>
<evidence type="ECO:0000256" key="5">
    <source>
        <dbReference type="ARBA" id="ARBA00022692"/>
    </source>
</evidence>
<keyword evidence="2" id="KW-0813">Transport</keyword>
<dbReference type="InterPro" id="IPR018422">
    <property type="entry name" value="Cation/H_exchanger_CPA1"/>
</dbReference>
<protein>
    <recommendedName>
        <fullName evidence="12">Cation/H+ exchanger transmembrane domain-containing protein</fullName>
    </recommendedName>
</protein>
<keyword evidence="6 11" id="KW-1133">Transmembrane helix</keyword>
<keyword evidence="8" id="KW-0406">Ion transport</keyword>
<keyword evidence="5 11" id="KW-0812">Transmembrane</keyword>
<organism evidence="13">
    <name type="scientific">marine metagenome</name>
    <dbReference type="NCBI Taxonomy" id="408172"/>
    <lineage>
        <taxon>unclassified sequences</taxon>
        <taxon>metagenomes</taxon>
        <taxon>ecological metagenomes</taxon>
    </lineage>
</organism>
<evidence type="ECO:0000256" key="3">
    <source>
        <dbReference type="ARBA" id="ARBA00022449"/>
    </source>
</evidence>
<feature type="transmembrane region" description="Helical" evidence="11">
    <location>
        <begin position="104"/>
        <end position="126"/>
    </location>
</feature>
<keyword evidence="9 11" id="KW-0472">Membrane</keyword>
<dbReference type="PANTHER" id="PTHR10110:SF195">
    <property type="entry name" value="NA(+)_H(+) ANTIPORTER NHAS2"/>
    <property type="match status" value="1"/>
</dbReference>
<dbReference type="GO" id="GO:0051453">
    <property type="term" value="P:regulation of intracellular pH"/>
    <property type="evidence" value="ECO:0007669"/>
    <property type="project" value="TreeGrafter"/>
</dbReference>
<evidence type="ECO:0000256" key="8">
    <source>
        <dbReference type="ARBA" id="ARBA00023065"/>
    </source>
</evidence>
<dbReference type="EMBL" id="UINC01001662">
    <property type="protein sequence ID" value="SUZ86053.1"/>
    <property type="molecule type" value="Genomic_DNA"/>
</dbReference>
<feature type="transmembrane region" description="Helical" evidence="11">
    <location>
        <begin position="176"/>
        <end position="196"/>
    </location>
</feature>
<dbReference type="GO" id="GO:0005886">
    <property type="term" value="C:plasma membrane"/>
    <property type="evidence" value="ECO:0007669"/>
    <property type="project" value="UniProtKB-SubCell"/>
</dbReference>
<keyword evidence="7" id="KW-0915">Sodium</keyword>
<evidence type="ECO:0000256" key="2">
    <source>
        <dbReference type="ARBA" id="ARBA00022448"/>
    </source>
</evidence>